<comment type="caution">
    <text evidence="4">The sequence shown here is derived from an EMBL/GenBank/DDBJ whole genome shotgun (WGS) entry which is preliminary data.</text>
</comment>
<evidence type="ECO:0000313" key="4">
    <source>
        <dbReference type="EMBL" id="RWU11187.1"/>
    </source>
</evidence>
<dbReference type="PANTHER" id="PTHR35024:SF4">
    <property type="entry name" value="POLYMER-FORMING CYTOSKELETAL PROTEIN"/>
    <property type="match status" value="1"/>
</dbReference>
<feature type="chain" id="PRO_5019008199" description="DUF6701 domain-containing protein" evidence="2">
    <location>
        <begin position="22"/>
        <end position="1315"/>
    </location>
</feature>
<feature type="signal peptide" evidence="2">
    <location>
        <begin position="1"/>
        <end position="21"/>
    </location>
</feature>
<sequence length="1315" mass="136315">MGFIKTTLSLLLFLVTGAAVAQTYTLSGNGNNWDVPPGCTAKNNTNVTCNSLVLQAGDTIITDGKTIIEVTGDVNLNGASILVGSSSVPLTIIASGNITTGFQFSGTVNFSATGNISLGYQNTITGNLDAAQITTGGLSQITGNLTGSQITTSYQDTIDGSLNASDSIDINGQNNITGAITGTNSIVLRADNSTFGGPITSSGAISIGSGHVIDGNISGTDVTTDSPVTITGNVTATGTFTLASGSSMDGNVSAENVLILASNSNIQGTVNATQNIIIGNGSGITGNASADFIQLEASNAYITGNATATTEIQIDWQGTISGDVSAPTVENNGGTVGGTTYCDAGAGSTPPECDPSTPPPPDSCSLFNDLADFGIVGSNGFNAGGGSQINDNDIIDETGTGGNTPTPEGTIDTVDLEFPPLEPATFPVFTGSGTEQNATNLAPGTYGTIRTQGNNAVSSTAGGGNYYIEEITFSTNSNTLNLAPGDYFIKSMDLGNNSSINIVPDGPVRLFIRDGVFGGNDISFNSTGNVGNLVVYLYEGADFVIGNYCNSGNNCPEFTFNGLIYSPYETTDINFGNNTNFQGGALTAGTVTLGSNANISYTPAVQNEVNQAAGCTPEPAAVDHFRILHPQRQVSCLAAAVDIIACANSDCTETYDDTVTFTATASVSGSTWQGSSVVSATAESSNWEFLNGTGNASLRNVSGGVTAISLASAVPTATEPVQCYDPSGVTPTSCAIDFVAAGLAITAADGVSNVPSDFAGNDFTLALRAVETNTTTGACMARVEGAQSVDFGLECTNPLTCQAGQNFSLNNASIPLNNNGTAITTSPISVSFDNTGTALLTANYTDVGQLRLHAELDLAEDVGNGDPDVTLTGTSINDFVVRPHTLVTAALDDLENIWVATTDTGAGFTAAGEPFTLIVQSLNANGNPTPNFGQEVITADVLAEFDSMAYPIPADPSSNASKLTITNPFTVDPTYSGAKRTTGAVWREAGTVNLRARLGGDSYLGAGDAFSRLVSPIGRFYPDRFVLSSSSVSDSCSTGNFSYMGQPTIGVAYTIDAVNTAGVLTRNYNSASYLGTAEFELVAAHTMPQDTVGDEFSTRLVAPITSTWVAGQYTVPTTPSVQFNRRLDEAADGPYPNLRLGLRVLTEQDARAFASASLITQSGNATALNGTLDLRYGRMVLENTFGPEDEPLPVVMRSEYFDGQRFILHGDDSCTATTPTALNIIDNPNALATSGEGIDSDLLQGELQLGNLLWSAPTPPNNTGEFLFEYQTDSWLEYPWLDEDGDGHRFPQATAGFGQYRGNDRVIFWMERVGN</sequence>
<reference evidence="4 5" key="1">
    <citation type="submission" date="2018-12" db="EMBL/GenBank/DDBJ databases">
        <authorList>
            <person name="Li A."/>
            <person name="Zhang M."/>
            <person name="Zhu H."/>
        </authorList>
    </citation>
    <scope>NUCLEOTIDE SEQUENCE [LARGE SCALE GENOMIC DNA]</scope>
    <source>
        <strain evidence="4 5">R04H25</strain>
    </source>
</reference>
<dbReference type="InterPro" id="IPR007607">
    <property type="entry name" value="BacA/B"/>
</dbReference>
<dbReference type="PANTHER" id="PTHR35024">
    <property type="entry name" value="HYPOTHETICAL CYTOSOLIC PROTEIN"/>
    <property type="match status" value="1"/>
</dbReference>
<proteinExistence type="inferred from homology"/>
<evidence type="ECO:0000313" key="5">
    <source>
        <dbReference type="Proteomes" id="UP000288789"/>
    </source>
</evidence>
<dbReference type="RefSeq" id="WP_128352195.1">
    <property type="nucleotide sequence ID" value="NZ_RSFE01000004.1"/>
</dbReference>
<organism evidence="4 5">
    <name type="scientific">Pseudidiomarina gelatinasegens</name>
    <dbReference type="NCBI Taxonomy" id="2487740"/>
    <lineage>
        <taxon>Bacteria</taxon>
        <taxon>Pseudomonadati</taxon>
        <taxon>Pseudomonadota</taxon>
        <taxon>Gammaproteobacteria</taxon>
        <taxon>Alteromonadales</taxon>
        <taxon>Idiomarinaceae</taxon>
        <taxon>Pseudidiomarina</taxon>
    </lineage>
</organism>
<name>A0A451GE27_9GAMM</name>
<protein>
    <recommendedName>
        <fullName evidence="3">DUF6701 domain-containing protein</fullName>
    </recommendedName>
</protein>
<gene>
    <name evidence="4" type="ORF">EGC76_06505</name>
</gene>
<dbReference type="Pfam" id="PF20419">
    <property type="entry name" value="DUF6701"/>
    <property type="match status" value="1"/>
</dbReference>
<accession>A0A451GE27</accession>
<keyword evidence="5" id="KW-1185">Reference proteome</keyword>
<evidence type="ECO:0000256" key="1">
    <source>
        <dbReference type="ARBA" id="ARBA00044755"/>
    </source>
</evidence>
<keyword evidence="2" id="KW-0732">Signal</keyword>
<feature type="domain" description="DUF6701" evidence="3">
    <location>
        <begin position="720"/>
        <end position="1312"/>
    </location>
</feature>
<dbReference type="OrthoDB" id="9790247at2"/>
<evidence type="ECO:0000259" key="3">
    <source>
        <dbReference type="Pfam" id="PF20419"/>
    </source>
</evidence>
<dbReference type="InterPro" id="IPR046524">
    <property type="entry name" value="DUF6701"/>
</dbReference>
<evidence type="ECO:0000256" key="2">
    <source>
        <dbReference type="SAM" id="SignalP"/>
    </source>
</evidence>
<dbReference type="EMBL" id="RSFE01000004">
    <property type="protein sequence ID" value="RWU11187.1"/>
    <property type="molecule type" value="Genomic_DNA"/>
</dbReference>
<dbReference type="Proteomes" id="UP000288789">
    <property type="component" value="Unassembled WGS sequence"/>
</dbReference>
<comment type="similarity">
    <text evidence="1">Belongs to the bactofilin family.</text>
</comment>